<dbReference type="PANTHER" id="PTHR12358:SF106">
    <property type="entry name" value="LIPID KINASE YEGS"/>
    <property type="match status" value="1"/>
</dbReference>
<evidence type="ECO:0000256" key="4">
    <source>
        <dbReference type="ARBA" id="ARBA00022679"/>
    </source>
</evidence>
<dbReference type="EMBL" id="FOTB01000005">
    <property type="protein sequence ID" value="SFK88598.1"/>
    <property type="molecule type" value="Genomic_DNA"/>
</dbReference>
<keyword evidence="7 15" id="KW-0418">Kinase</keyword>
<dbReference type="InterPro" id="IPR005218">
    <property type="entry name" value="Diacylglycerol/lipid_kinase"/>
</dbReference>
<dbReference type="Gene3D" id="2.60.200.40">
    <property type="match status" value="1"/>
</dbReference>
<keyword evidence="8" id="KW-0067">ATP-binding</keyword>
<evidence type="ECO:0000256" key="6">
    <source>
        <dbReference type="ARBA" id="ARBA00022741"/>
    </source>
</evidence>
<feature type="domain" description="DAGKc" evidence="13">
    <location>
        <begin position="1"/>
        <end position="130"/>
    </location>
</feature>
<dbReference type="EMBL" id="CP011366">
    <property type="protein sequence ID" value="AKG74675.1"/>
    <property type="molecule type" value="Genomic_DNA"/>
</dbReference>
<dbReference type="GO" id="GO:0005524">
    <property type="term" value="F:ATP binding"/>
    <property type="evidence" value="ECO:0007669"/>
    <property type="project" value="UniProtKB-KW"/>
</dbReference>
<dbReference type="KEGG" id="shv:AAT16_11015"/>
<keyword evidence="16" id="KW-1185">Reference proteome</keyword>
<evidence type="ECO:0000256" key="9">
    <source>
        <dbReference type="ARBA" id="ARBA00022842"/>
    </source>
</evidence>
<gene>
    <name evidence="14" type="ORF">AAT16_11015</name>
    <name evidence="15" type="ORF">SAMN05216235_2248</name>
</gene>
<evidence type="ECO:0000256" key="7">
    <source>
        <dbReference type="ARBA" id="ARBA00022777"/>
    </source>
</evidence>
<comment type="similarity">
    <text evidence="2">Belongs to the diacylglycerol/lipid kinase family.</text>
</comment>
<dbReference type="Proteomes" id="UP000183090">
    <property type="component" value="Unassembled WGS sequence"/>
</dbReference>
<comment type="cofactor">
    <cofactor evidence="1">
        <name>Mg(2+)</name>
        <dbReference type="ChEBI" id="CHEBI:18420"/>
    </cofactor>
</comment>
<dbReference type="RefSeq" id="WP_046790854.1">
    <property type="nucleotide sequence ID" value="NZ_CP011366.1"/>
</dbReference>
<dbReference type="GO" id="GO:0046872">
    <property type="term" value="F:metal ion binding"/>
    <property type="evidence" value="ECO:0007669"/>
    <property type="project" value="UniProtKB-KW"/>
</dbReference>
<evidence type="ECO:0000259" key="13">
    <source>
        <dbReference type="PROSITE" id="PS50146"/>
    </source>
</evidence>
<evidence type="ECO:0000313" key="17">
    <source>
        <dbReference type="Proteomes" id="UP000183090"/>
    </source>
</evidence>
<evidence type="ECO:0000313" key="14">
    <source>
        <dbReference type="EMBL" id="AKG74675.1"/>
    </source>
</evidence>
<reference evidence="14 16" key="1">
    <citation type="journal article" date="2015" name="Int. J. Syst. Evol. Microbiol.">
        <title>Complete genome sequence of Salinicoccus halodurans H3B36, isolated from the Qaidam Basin in China.</title>
        <authorList>
            <person name="Jiang K."/>
            <person name="Xue Y."/>
            <person name="Ma Y."/>
        </authorList>
    </citation>
    <scope>NUCLEOTIDE SEQUENCE [LARGE SCALE GENOMIC DNA]</scope>
    <source>
        <strain evidence="14 16">H3B36</strain>
    </source>
</reference>
<reference evidence="15 17" key="3">
    <citation type="submission" date="2016-10" db="EMBL/GenBank/DDBJ databases">
        <authorList>
            <person name="Varghese N."/>
            <person name="Submissions S."/>
        </authorList>
    </citation>
    <scope>NUCLEOTIDE SEQUENCE [LARGE SCALE GENOMIC DNA]</scope>
    <source>
        <strain evidence="15 17">CGMCC 1.6501</strain>
    </source>
</reference>
<reference evidence="16" key="2">
    <citation type="submission" date="2015-04" db="EMBL/GenBank/DDBJ databases">
        <title>Complete genome sequence of Salinicoccus halodurans strain H3B36, isolated from the Qaidam basin of China.</title>
        <authorList>
            <person name="Ma Y."/>
            <person name="Jiang K."/>
            <person name="Xue Y."/>
        </authorList>
    </citation>
    <scope>NUCLEOTIDE SEQUENCE [LARGE SCALE GENOMIC DNA]</scope>
    <source>
        <strain evidence="16">H3B36</strain>
    </source>
</reference>
<dbReference type="GO" id="GO:0004143">
    <property type="term" value="F:ATP-dependent diacylglycerol kinase activity"/>
    <property type="evidence" value="ECO:0007669"/>
    <property type="project" value="TreeGrafter"/>
</dbReference>
<dbReference type="AlphaFoldDB" id="A0A0F7D4R1"/>
<keyword evidence="11" id="KW-0594">Phospholipid biosynthesis</keyword>
<keyword evidence="6" id="KW-0547">Nucleotide-binding</keyword>
<evidence type="ECO:0000256" key="10">
    <source>
        <dbReference type="ARBA" id="ARBA00023098"/>
    </source>
</evidence>
<dbReference type="Pfam" id="PF19279">
    <property type="entry name" value="YegS_C"/>
    <property type="match status" value="1"/>
</dbReference>
<dbReference type="GO" id="GO:0005886">
    <property type="term" value="C:plasma membrane"/>
    <property type="evidence" value="ECO:0007669"/>
    <property type="project" value="TreeGrafter"/>
</dbReference>
<keyword evidence="10" id="KW-0443">Lipid metabolism</keyword>
<keyword evidence="3" id="KW-0444">Lipid biosynthesis</keyword>
<evidence type="ECO:0000256" key="3">
    <source>
        <dbReference type="ARBA" id="ARBA00022516"/>
    </source>
</evidence>
<evidence type="ECO:0000313" key="16">
    <source>
        <dbReference type="Proteomes" id="UP000034029"/>
    </source>
</evidence>
<evidence type="ECO:0000256" key="8">
    <source>
        <dbReference type="ARBA" id="ARBA00022840"/>
    </source>
</evidence>
<accession>A0A0F7D4R1</accession>
<dbReference type="InterPro" id="IPR016064">
    <property type="entry name" value="NAD/diacylglycerol_kinase_sf"/>
</dbReference>
<proteinExistence type="inferred from homology"/>
<sequence>MKKAVVILNKKSGRKKKHPVEYQIIEQLTGLGYEAEILYTPSTGARTLALQNAKECDLIVSVGGDGTIGEIIGGITESGGNPLLTILPAGTVNDYARTLGLPLDFEEAVEALSRPQKIVEADAVEYNGKYAGYLIALGDFMESFTRVRSETKNRYGTLAYLYKGIRGLMSMKPYDIKIETEEEQITASSLATIVANASSVGSFSRLLPDAALDDGALHVLNIKDSNTKDILEIIWLAMKGRIAEHKNVRYIKSRQLKITADRLEVMNVDGDAHPFGPLGIKLVPGRIRISIPEKSR</sequence>
<dbReference type="PROSITE" id="PS50146">
    <property type="entry name" value="DAGK"/>
    <property type="match status" value="1"/>
</dbReference>
<keyword evidence="9" id="KW-0460">Magnesium</keyword>
<dbReference type="NCBIfam" id="TIGR00147">
    <property type="entry name" value="YegS/Rv2252/BmrU family lipid kinase"/>
    <property type="match status" value="1"/>
</dbReference>
<dbReference type="GO" id="GO:0008654">
    <property type="term" value="P:phospholipid biosynthetic process"/>
    <property type="evidence" value="ECO:0007669"/>
    <property type="project" value="UniProtKB-KW"/>
</dbReference>
<keyword evidence="5" id="KW-0479">Metal-binding</keyword>
<evidence type="ECO:0000256" key="1">
    <source>
        <dbReference type="ARBA" id="ARBA00001946"/>
    </source>
</evidence>
<dbReference type="SUPFAM" id="SSF111331">
    <property type="entry name" value="NAD kinase/diacylglycerol kinase-like"/>
    <property type="match status" value="1"/>
</dbReference>
<dbReference type="OrthoDB" id="142078at2"/>
<dbReference type="InterPro" id="IPR017438">
    <property type="entry name" value="ATP-NAD_kinase_N"/>
</dbReference>
<evidence type="ECO:0000256" key="11">
    <source>
        <dbReference type="ARBA" id="ARBA00023209"/>
    </source>
</evidence>
<dbReference type="Pfam" id="PF00781">
    <property type="entry name" value="DAGK_cat"/>
    <property type="match status" value="1"/>
</dbReference>
<evidence type="ECO:0000313" key="15">
    <source>
        <dbReference type="EMBL" id="SFK88598.1"/>
    </source>
</evidence>
<evidence type="ECO:0000256" key="2">
    <source>
        <dbReference type="ARBA" id="ARBA00005983"/>
    </source>
</evidence>
<name>A0A0F7D4R1_9STAP</name>
<dbReference type="Proteomes" id="UP000034029">
    <property type="component" value="Chromosome"/>
</dbReference>
<keyword evidence="4" id="KW-0808">Transferase</keyword>
<dbReference type="InterPro" id="IPR045540">
    <property type="entry name" value="YegS/DAGK_C"/>
</dbReference>
<evidence type="ECO:0000256" key="12">
    <source>
        <dbReference type="ARBA" id="ARBA00023264"/>
    </source>
</evidence>
<organism evidence="15 17">
    <name type="scientific">Salinicoccus halodurans</name>
    <dbReference type="NCBI Taxonomy" id="407035"/>
    <lineage>
        <taxon>Bacteria</taxon>
        <taxon>Bacillati</taxon>
        <taxon>Bacillota</taxon>
        <taxon>Bacilli</taxon>
        <taxon>Bacillales</taxon>
        <taxon>Staphylococcaceae</taxon>
        <taxon>Salinicoccus</taxon>
    </lineage>
</organism>
<protein>
    <submittedName>
        <fullName evidence="15">Diacylglycerol kinase (ATP)</fullName>
    </submittedName>
</protein>
<keyword evidence="12" id="KW-1208">Phospholipid metabolism</keyword>
<dbReference type="InterPro" id="IPR001206">
    <property type="entry name" value="Diacylglycerol_kinase_cat_dom"/>
</dbReference>
<dbReference type="Gene3D" id="3.40.50.10330">
    <property type="entry name" value="Probable inorganic polyphosphate/atp-NAD kinase, domain 1"/>
    <property type="match status" value="1"/>
</dbReference>
<dbReference type="PANTHER" id="PTHR12358">
    <property type="entry name" value="SPHINGOSINE KINASE"/>
    <property type="match status" value="1"/>
</dbReference>
<evidence type="ECO:0000256" key="5">
    <source>
        <dbReference type="ARBA" id="ARBA00022723"/>
    </source>
</evidence>
<dbReference type="SMART" id="SM00046">
    <property type="entry name" value="DAGKc"/>
    <property type="match status" value="1"/>
</dbReference>
<dbReference type="InterPro" id="IPR050187">
    <property type="entry name" value="Lipid_Phosphate_FormReg"/>
</dbReference>